<comment type="caution">
    <text evidence="13">The sequence shown here is derived from an EMBL/GenBank/DDBJ whole genome shotgun (WGS) entry which is preliminary data.</text>
</comment>
<sequence>MCRNAAERKKGTEESASQCAAGRSGGGGSREEIGEARARRYSRLQASAVVIGLARAQRMPAAPPCRSGKARALVAKKQLIHQPQEMAVVLSFFVKRYIDKLSEFIEGEISKVLGVKEEIKRLHRKLSRISIYIQDAEKKRQKDPVIDNWVKELKDIMYDAEDILDLCLIEGGRLLEAHPSSSGVCSPVSLLSSCFQCSKFRRNICHQIKRVDERLDEIKEDNRVIPRLLEHRYEGLQENPVKKSISPTSPIHVAADIVGTQIVDAAEGLISEIEHSKKRCSVLGISGMGGIGKTILAQKIFNDEMVKKQFPNRVWLHVSKDYSHIELLKQVLRGVRGNDDGVQSRAEVEGRIVSLLSESLLLVLDDIWSASVWRDLLRNPILNGSCRTAILFTTRHEDVATDMRADFVHHVEKMDQDNGWELIRKIVFGDGEDQIISELKEVGMEIVRKCDGLPLAIKVIAGVLFRKERTKREWKKVIESDLWFMKENENEVSKALYLSYENLPCHLKQCFLSCAFYCAISIRSDIIRLWVAEGFVIERSNSLMEDIAEDYYKELIASNLLQMDNIFLTGTRFVMHDILRSFGENLMEEEGIIINNALYTNINSLTKIRRLSISSQGDLLLLPNAIIEQKCLRALHLVNCPQIKRIENHAFENLKRLRVLDLCDTSIDSLPDSLTKLLHLKYLGLDRTKIRRLPESIKCLANLQTLNLSGCESLHELPKGITRLINLRCLRIEGTPLTHVPKGVGKLKNLNHLSGFLVGHCDSTSEMDGGCDMDELQHLCNLRFLRIDKLERATSTGSRNFVLANKAFLRRLNLGWTMNINEYNEEQITEAERIFNQLSPPPTLQGLRITVNFPGRQFPEWMVSTSGLDSLADLTFFNLVNFPSCTVLPPLGQLPNLKILHIEGGEAIRSIGPEFLGSRTPAFPKLMYVAFKNMTNWETWVLSETQDVVEPNEDLHARNLNSFPNLKECKIIHCPKLKNSILPSNRYLQINNCPNLEYVEKIGMFQYFRVVFPSEIQLLPQWASCLVNVTLHTFSMECNSLLLDSCSKGKQNWHIIQRIPKVTIDSIDRERRLLLNKDSYKYEIKDEFGSFITLGVGVGWKCCIILRHIQLPMKNVEELGKLLACAIISNGGVVPNIHQALLLKKQGKEKEEDEEVCEIFLYIV</sequence>
<dbReference type="InterPro" id="IPR042197">
    <property type="entry name" value="Apaf_helical"/>
</dbReference>
<gene>
    <name evidence="13" type="ORF">ZIOFF_017755</name>
</gene>
<dbReference type="Pfam" id="PF23598">
    <property type="entry name" value="LRR_14"/>
    <property type="match status" value="1"/>
</dbReference>
<dbReference type="PRINTS" id="PR00364">
    <property type="entry name" value="DISEASERSIST"/>
</dbReference>
<dbReference type="SUPFAM" id="SSF47113">
    <property type="entry name" value="Histone-fold"/>
    <property type="match status" value="1"/>
</dbReference>
<feature type="domain" description="Disease resistance protein winged helix" evidence="11">
    <location>
        <begin position="523"/>
        <end position="580"/>
    </location>
</feature>
<evidence type="ECO:0000313" key="14">
    <source>
        <dbReference type="Proteomes" id="UP000734854"/>
    </source>
</evidence>
<evidence type="ECO:0000256" key="1">
    <source>
        <dbReference type="ARBA" id="ARBA00008894"/>
    </source>
</evidence>
<keyword evidence="4" id="KW-0547">Nucleotide-binding</keyword>
<dbReference type="GO" id="GO:0043531">
    <property type="term" value="F:ADP binding"/>
    <property type="evidence" value="ECO:0007669"/>
    <property type="project" value="InterPro"/>
</dbReference>
<evidence type="ECO:0000256" key="3">
    <source>
        <dbReference type="ARBA" id="ARBA00022737"/>
    </source>
</evidence>
<feature type="domain" description="Disease resistance R13L4/SHOC-2-like LRR" evidence="12">
    <location>
        <begin position="653"/>
        <end position="938"/>
    </location>
</feature>
<feature type="region of interest" description="Disordered" evidence="7">
    <location>
        <begin position="1"/>
        <end position="33"/>
    </location>
</feature>
<evidence type="ECO:0000256" key="5">
    <source>
        <dbReference type="ARBA" id="ARBA00022821"/>
    </source>
</evidence>
<dbReference type="PANTHER" id="PTHR36766">
    <property type="entry name" value="PLANT BROAD-SPECTRUM MILDEW RESISTANCE PROTEIN RPW8"/>
    <property type="match status" value="1"/>
</dbReference>
<evidence type="ECO:0000259" key="8">
    <source>
        <dbReference type="Pfam" id="PF00931"/>
    </source>
</evidence>
<dbReference type="InterPro" id="IPR058922">
    <property type="entry name" value="WHD_DRP"/>
</dbReference>
<dbReference type="InterPro" id="IPR055414">
    <property type="entry name" value="LRR_R13L4/SHOC2-like"/>
</dbReference>
<evidence type="ECO:0000256" key="6">
    <source>
        <dbReference type="ARBA" id="ARBA00022840"/>
    </source>
</evidence>
<evidence type="ECO:0000313" key="13">
    <source>
        <dbReference type="EMBL" id="KAG6520695.1"/>
    </source>
</evidence>
<dbReference type="InterPro" id="IPR038005">
    <property type="entry name" value="RX-like_CC"/>
</dbReference>
<keyword evidence="5" id="KW-0611">Plant defense</keyword>
<name>A0A8J5LPS4_ZINOF</name>
<keyword evidence="3" id="KW-0677">Repeat</keyword>
<organism evidence="13 14">
    <name type="scientific">Zingiber officinale</name>
    <name type="common">Ginger</name>
    <name type="synonym">Amomum zingiber</name>
    <dbReference type="NCBI Taxonomy" id="94328"/>
    <lineage>
        <taxon>Eukaryota</taxon>
        <taxon>Viridiplantae</taxon>
        <taxon>Streptophyta</taxon>
        <taxon>Embryophyta</taxon>
        <taxon>Tracheophyta</taxon>
        <taxon>Spermatophyta</taxon>
        <taxon>Magnoliopsida</taxon>
        <taxon>Liliopsida</taxon>
        <taxon>Zingiberales</taxon>
        <taxon>Zingiberaceae</taxon>
        <taxon>Zingiber</taxon>
    </lineage>
</organism>
<keyword evidence="14" id="KW-1185">Reference proteome</keyword>
<dbReference type="Pfam" id="PF23559">
    <property type="entry name" value="WHD_DRP"/>
    <property type="match status" value="1"/>
</dbReference>
<dbReference type="InterPro" id="IPR032454">
    <property type="entry name" value="Histone_H2A_C"/>
</dbReference>
<dbReference type="GO" id="GO:0046982">
    <property type="term" value="F:protein heterodimerization activity"/>
    <property type="evidence" value="ECO:0007669"/>
    <property type="project" value="InterPro"/>
</dbReference>
<dbReference type="SUPFAM" id="SSF52540">
    <property type="entry name" value="P-loop containing nucleoside triphosphate hydrolases"/>
    <property type="match status" value="1"/>
</dbReference>
<dbReference type="Gene3D" id="3.80.10.10">
    <property type="entry name" value="Ribonuclease Inhibitor"/>
    <property type="match status" value="1"/>
</dbReference>
<protein>
    <submittedName>
        <fullName evidence="13">Uncharacterized protein</fullName>
    </submittedName>
</protein>
<dbReference type="Proteomes" id="UP000734854">
    <property type="component" value="Unassembled WGS sequence"/>
</dbReference>
<dbReference type="Gene3D" id="1.10.8.430">
    <property type="entry name" value="Helical domain of apoptotic protease-activating factors"/>
    <property type="match status" value="1"/>
</dbReference>
<dbReference type="Gene3D" id="3.40.50.300">
    <property type="entry name" value="P-loop containing nucleotide triphosphate hydrolases"/>
    <property type="match status" value="1"/>
</dbReference>
<dbReference type="GO" id="GO:0005524">
    <property type="term" value="F:ATP binding"/>
    <property type="evidence" value="ECO:0007669"/>
    <property type="project" value="UniProtKB-KW"/>
</dbReference>
<dbReference type="InterPro" id="IPR027417">
    <property type="entry name" value="P-loop_NTPase"/>
</dbReference>
<feature type="domain" description="Histone H2A C-terminal" evidence="9">
    <location>
        <begin position="1117"/>
        <end position="1150"/>
    </location>
</feature>
<feature type="domain" description="NB-ARC" evidence="8">
    <location>
        <begin position="277"/>
        <end position="428"/>
    </location>
</feature>
<dbReference type="InterPro" id="IPR032675">
    <property type="entry name" value="LRR_dom_sf"/>
</dbReference>
<dbReference type="InterPro" id="IPR041118">
    <property type="entry name" value="Rx_N"/>
</dbReference>
<dbReference type="Gene3D" id="1.20.5.4130">
    <property type="match status" value="1"/>
</dbReference>
<feature type="compositionally biased region" description="Basic and acidic residues" evidence="7">
    <location>
        <begin position="1"/>
        <end position="13"/>
    </location>
</feature>
<dbReference type="EMBL" id="JACMSC010000005">
    <property type="protein sequence ID" value="KAG6520695.1"/>
    <property type="molecule type" value="Genomic_DNA"/>
</dbReference>
<dbReference type="AlphaFoldDB" id="A0A8J5LPS4"/>
<evidence type="ECO:0000256" key="7">
    <source>
        <dbReference type="SAM" id="MobiDB-lite"/>
    </source>
</evidence>
<evidence type="ECO:0000256" key="4">
    <source>
        <dbReference type="ARBA" id="ARBA00022741"/>
    </source>
</evidence>
<dbReference type="Pfam" id="PF16211">
    <property type="entry name" value="Histone_H2A_C"/>
    <property type="match status" value="1"/>
</dbReference>
<evidence type="ECO:0000256" key="2">
    <source>
        <dbReference type="ARBA" id="ARBA00022614"/>
    </source>
</evidence>
<dbReference type="Gene3D" id="1.10.20.10">
    <property type="entry name" value="Histone, subunit A"/>
    <property type="match status" value="1"/>
</dbReference>
<dbReference type="Pfam" id="PF18052">
    <property type="entry name" value="Rx_N"/>
    <property type="match status" value="1"/>
</dbReference>
<dbReference type="InterPro" id="IPR009072">
    <property type="entry name" value="Histone-fold"/>
</dbReference>
<keyword evidence="2" id="KW-0433">Leucine-rich repeat</keyword>
<feature type="domain" description="Disease resistance N-terminal" evidence="10">
    <location>
        <begin position="93"/>
        <end position="174"/>
    </location>
</feature>
<evidence type="ECO:0000259" key="12">
    <source>
        <dbReference type="Pfam" id="PF23598"/>
    </source>
</evidence>
<dbReference type="GO" id="GO:0006952">
    <property type="term" value="P:defense response"/>
    <property type="evidence" value="ECO:0007669"/>
    <property type="project" value="UniProtKB-KW"/>
</dbReference>
<proteinExistence type="inferred from homology"/>
<comment type="similarity">
    <text evidence="1">Belongs to the disease resistance NB-LRR family.</text>
</comment>
<reference evidence="13 14" key="1">
    <citation type="submission" date="2020-08" db="EMBL/GenBank/DDBJ databases">
        <title>Plant Genome Project.</title>
        <authorList>
            <person name="Zhang R.-G."/>
        </authorList>
    </citation>
    <scope>NUCLEOTIDE SEQUENCE [LARGE SCALE GENOMIC DNA]</scope>
    <source>
        <tissue evidence="13">Rhizome</tissue>
    </source>
</reference>
<dbReference type="CDD" id="cd14798">
    <property type="entry name" value="RX-CC_like"/>
    <property type="match status" value="1"/>
</dbReference>
<evidence type="ECO:0000259" key="9">
    <source>
        <dbReference type="Pfam" id="PF16211"/>
    </source>
</evidence>
<evidence type="ECO:0000259" key="11">
    <source>
        <dbReference type="Pfam" id="PF23559"/>
    </source>
</evidence>
<dbReference type="Pfam" id="PF00931">
    <property type="entry name" value="NB-ARC"/>
    <property type="match status" value="1"/>
</dbReference>
<dbReference type="PANTHER" id="PTHR36766:SF70">
    <property type="entry name" value="DISEASE RESISTANCE PROTEIN RGA4"/>
    <property type="match status" value="1"/>
</dbReference>
<dbReference type="GO" id="GO:0051707">
    <property type="term" value="P:response to other organism"/>
    <property type="evidence" value="ECO:0007669"/>
    <property type="project" value="UniProtKB-ARBA"/>
</dbReference>
<dbReference type="InterPro" id="IPR002182">
    <property type="entry name" value="NB-ARC"/>
</dbReference>
<evidence type="ECO:0000259" key="10">
    <source>
        <dbReference type="Pfam" id="PF18052"/>
    </source>
</evidence>
<accession>A0A8J5LPS4</accession>
<dbReference type="SUPFAM" id="SSF52047">
    <property type="entry name" value="RNI-like"/>
    <property type="match status" value="1"/>
</dbReference>
<keyword evidence="6" id="KW-0067">ATP-binding</keyword>